<accession>A0AAP0L8A9</accession>
<proteinExistence type="predicted"/>
<keyword evidence="2" id="KW-1185">Reference proteome</keyword>
<dbReference type="Proteomes" id="UP001419268">
    <property type="component" value="Unassembled WGS sequence"/>
</dbReference>
<organism evidence="1 2">
    <name type="scientific">Stephania cephalantha</name>
    <dbReference type="NCBI Taxonomy" id="152367"/>
    <lineage>
        <taxon>Eukaryota</taxon>
        <taxon>Viridiplantae</taxon>
        <taxon>Streptophyta</taxon>
        <taxon>Embryophyta</taxon>
        <taxon>Tracheophyta</taxon>
        <taxon>Spermatophyta</taxon>
        <taxon>Magnoliopsida</taxon>
        <taxon>Ranunculales</taxon>
        <taxon>Menispermaceae</taxon>
        <taxon>Menispermoideae</taxon>
        <taxon>Cissampelideae</taxon>
        <taxon>Stephania</taxon>
    </lineage>
</organism>
<reference evidence="1 2" key="1">
    <citation type="submission" date="2024-01" db="EMBL/GenBank/DDBJ databases">
        <title>Genome assemblies of Stephania.</title>
        <authorList>
            <person name="Yang L."/>
        </authorList>
    </citation>
    <scope>NUCLEOTIDE SEQUENCE [LARGE SCALE GENOMIC DNA]</scope>
    <source>
        <strain evidence="1">JXDWG</strain>
        <tissue evidence="1">Leaf</tissue>
    </source>
</reference>
<evidence type="ECO:0000313" key="2">
    <source>
        <dbReference type="Proteomes" id="UP001419268"/>
    </source>
</evidence>
<dbReference type="EMBL" id="JBBNAG010000001">
    <property type="protein sequence ID" value="KAK9166422.1"/>
    <property type="molecule type" value="Genomic_DNA"/>
</dbReference>
<protein>
    <submittedName>
        <fullName evidence="1">Uncharacterized protein</fullName>
    </submittedName>
</protein>
<gene>
    <name evidence="1" type="ORF">Scep_001613</name>
</gene>
<name>A0AAP0L8A9_9MAGN</name>
<comment type="caution">
    <text evidence="1">The sequence shown here is derived from an EMBL/GenBank/DDBJ whole genome shotgun (WGS) entry which is preliminary data.</text>
</comment>
<evidence type="ECO:0000313" key="1">
    <source>
        <dbReference type="EMBL" id="KAK9166422.1"/>
    </source>
</evidence>
<sequence length="129" mass="14976">MMRVAYDANVHRLDAHEAILYFVLVQAELVRRLEEHTLATSDRPIDEEQLYYDAAGDFPKGHAVKKARTTQRKLGDGADAHPEEIEELLNEEKWFVCDVVMVRRHMAASDWSVFLRALTLRLLIDEDRL</sequence>
<dbReference type="AlphaFoldDB" id="A0AAP0L8A9"/>